<keyword evidence="6 11" id="KW-0812">Transmembrane</keyword>
<keyword evidence="4" id="KW-0597">Phosphoprotein</keyword>
<dbReference type="Gene3D" id="1.10.287.130">
    <property type="match status" value="1"/>
</dbReference>
<protein>
    <recommendedName>
        <fullName evidence="3">histidine kinase</fullName>
        <ecNumber evidence="3">2.7.13.3</ecNumber>
    </recommendedName>
</protein>
<evidence type="ECO:0000256" key="9">
    <source>
        <dbReference type="ARBA" id="ARBA00023012"/>
    </source>
</evidence>
<evidence type="ECO:0000256" key="2">
    <source>
        <dbReference type="ARBA" id="ARBA00004370"/>
    </source>
</evidence>
<dbReference type="SUPFAM" id="SSF158472">
    <property type="entry name" value="HAMP domain-like"/>
    <property type="match status" value="1"/>
</dbReference>
<sequence length="456" mass="50166">MLIRNKLILRFTLLVLAIQLSFSAFVYYFHAASREQRFTNRLTGKAALSGRMLIKRGSLSKGFFGAFRRRDLLTLVGEQVSIYGPGGRLLYLSSDTISQAQNMLYLSRITPEKPVHFATGRRETVGLLYEHEGRAYRIFTSGIDEFGWAQLEKLRLILLVGNVGALVLIILAGWYFADESLKPISRVVRQVEKITASSLSQRVDEGNQRDEIAQLAITFNQMLAGLEQAFESQKSFLAHASHQLRTPLANLLGTLETSLDYDATLADTRQSLRSGIEEVRHLVELTNGLLALAKADSGLLPTEPVRLDECVAQALDYARAKCPDRDLRLEFGPLPTTDADVFMVPGNAQLLTTAIFNLLDNACKYSQASVTVSLGYADAQTLEVRVTDTGIGIAPHEIRRVFEPLYRAANGTAQPGYGLGLALTQKIVQLHGGQITLVSVLNQGSTVGVWLPAVAE</sequence>
<dbReference type="InterPro" id="IPR003660">
    <property type="entry name" value="HAMP_dom"/>
</dbReference>
<evidence type="ECO:0000313" key="14">
    <source>
        <dbReference type="EMBL" id="QNP52368.1"/>
    </source>
</evidence>
<evidence type="ECO:0000259" key="12">
    <source>
        <dbReference type="PROSITE" id="PS50109"/>
    </source>
</evidence>
<keyword evidence="9" id="KW-0902">Two-component regulatory system</keyword>
<dbReference type="SMART" id="SM00387">
    <property type="entry name" value="HATPase_c"/>
    <property type="match status" value="1"/>
</dbReference>
<dbReference type="GO" id="GO:0005886">
    <property type="term" value="C:plasma membrane"/>
    <property type="evidence" value="ECO:0007669"/>
    <property type="project" value="TreeGrafter"/>
</dbReference>
<dbReference type="InterPro" id="IPR004358">
    <property type="entry name" value="Sig_transdc_His_kin-like_C"/>
</dbReference>
<dbReference type="AlphaFoldDB" id="A0A7H0GVQ2"/>
<evidence type="ECO:0000256" key="10">
    <source>
        <dbReference type="ARBA" id="ARBA00023136"/>
    </source>
</evidence>
<dbReference type="SMART" id="SM00388">
    <property type="entry name" value="HisKA"/>
    <property type="match status" value="1"/>
</dbReference>
<dbReference type="KEGG" id="hqi:H9L05_00750"/>
<organism evidence="14 15">
    <name type="scientific">Hymenobacter qilianensis</name>
    <dbReference type="NCBI Taxonomy" id="1385715"/>
    <lineage>
        <taxon>Bacteria</taxon>
        <taxon>Pseudomonadati</taxon>
        <taxon>Bacteroidota</taxon>
        <taxon>Cytophagia</taxon>
        <taxon>Cytophagales</taxon>
        <taxon>Hymenobacteraceae</taxon>
        <taxon>Hymenobacter</taxon>
    </lineage>
</organism>
<evidence type="ECO:0000256" key="6">
    <source>
        <dbReference type="ARBA" id="ARBA00022692"/>
    </source>
</evidence>
<dbReference type="PRINTS" id="PR00344">
    <property type="entry name" value="BCTRLSENSOR"/>
</dbReference>
<dbReference type="PROSITE" id="PS50885">
    <property type="entry name" value="HAMP"/>
    <property type="match status" value="1"/>
</dbReference>
<gene>
    <name evidence="14" type="ORF">H9L05_00750</name>
</gene>
<evidence type="ECO:0000259" key="13">
    <source>
        <dbReference type="PROSITE" id="PS50885"/>
    </source>
</evidence>
<keyword evidence="8 11" id="KW-1133">Transmembrane helix</keyword>
<dbReference type="InterPro" id="IPR050428">
    <property type="entry name" value="TCS_sensor_his_kinase"/>
</dbReference>
<comment type="catalytic activity">
    <reaction evidence="1">
        <text>ATP + protein L-histidine = ADP + protein N-phospho-L-histidine.</text>
        <dbReference type="EC" id="2.7.13.3"/>
    </reaction>
</comment>
<feature type="transmembrane region" description="Helical" evidence="11">
    <location>
        <begin position="156"/>
        <end position="177"/>
    </location>
</feature>
<dbReference type="InterPro" id="IPR003661">
    <property type="entry name" value="HisK_dim/P_dom"/>
</dbReference>
<accession>A0A7H0GVQ2</accession>
<dbReference type="Proteomes" id="UP000516093">
    <property type="component" value="Chromosome"/>
</dbReference>
<evidence type="ECO:0000256" key="1">
    <source>
        <dbReference type="ARBA" id="ARBA00000085"/>
    </source>
</evidence>
<dbReference type="Pfam" id="PF02518">
    <property type="entry name" value="HATPase_c"/>
    <property type="match status" value="1"/>
</dbReference>
<dbReference type="Pfam" id="PF00512">
    <property type="entry name" value="HisKA"/>
    <property type="match status" value="1"/>
</dbReference>
<proteinExistence type="predicted"/>
<evidence type="ECO:0000256" key="11">
    <source>
        <dbReference type="SAM" id="Phobius"/>
    </source>
</evidence>
<evidence type="ECO:0000256" key="7">
    <source>
        <dbReference type="ARBA" id="ARBA00022777"/>
    </source>
</evidence>
<dbReference type="Pfam" id="PF00672">
    <property type="entry name" value="HAMP"/>
    <property type="match status" value="1"/>
</dbReference>
<dbReference type="GO" id="GO:0000155">
    <property type="term" value="F:phosphorelay sensor kinase activity"/>
    <property type="evidence" value="ECO:0007669"/>
    <property type="project" value="InterPro"/>
</dbReference>
<evidence type="ECO:0000256" key="5">
    <source>
        <dbReference type="ARBA" id="ARBA00022679"/>
    </source>
</evidence>
<dbReference type="RefSeq" id="WP_187732625.1">
    <property type="nucleotide sequence ID" value="NZ_BMFN01000002.1"/>
</dbReference>
<evidence type="ECO:0000256" key="8">
    <source>
        <dbReference type="ARBA" id="ARBA00022989"/>
    </source>
</evidence>
<dbReference type="CDD" id="cd00075">
    <property type="entry name" value="HATPase"/>
    <property type="match status" value="1"/>
</dbReference>
<dbReference type="CDD" id="cd00082">
    <property type="entry name" value="HisKA"/>
    <property type="match status" value="1"/>
</dbReference>
<evidence type="ECO:0000313" key="15">
    <source>
        <dbReference type="Proteomes" id="UP000516093"/>
    </source>
</evidence>
<dbReference type="InterPro" id="IPR036097">
    <property type="entry name" value="HisK_dim/P_sf"/>
</dbReference>
<dbReference type="InterPro" id="IPR003594">
    <property type="entry name" value="HATPase_dom"/>
</dbReference>
<reference evidence="14 15" key="1">
    <citation type="submission" date="2020-08" db="EMBL/GenBank/DDBJ databases">
        <title>Genome sequence of Hymenobacter qilianensis JCM 19763T.</title>
        <authorList>
            <person name="Hyun D.-W."/>
            <person name="Bae J.-W."/>
        </authorList>
    </citation>
    <scope>NUCLEOTIDE SEQUENCE [LARGE SCALE GENOMIC DNA]</scope>
    <source>
        <strain evidence="14 15">JCM 19763</strain>
    </source>
</reference>
<dbReference type="SUPFAM" id="SSF55874">
    <property type="entry name" value="ATPase domain of HSP90 chaperone/DNA topoisomerase II/histidine kinase"/>
    <property type="match status" value="1"/>
</dbReference>
<dbReference type="SUPFAM" id="SSF47384">
    <property type="entry name" value="Homodimeric domain of signal transducing histidine kinase"/>
    <property type="match status" value="1"/>
</dbReference>
<feature type="transmembrane region" description="Helical" evidence="11">
    <location>
        <begin position="7"/>
        <end position="29"/>
    </location>
</feature>
<keyword evidence="7" id="KW-0418">Kinase</keyword>
<dbReference type="CDD" id="cd06225">
    <property type="entry name" value="HAMP"/>
    <property type="match status" value="1"/>
</dbReference>
<dbReference type="InterPro" id="IPR036890">
    <property type="entry name" value="HATPase_C_sf"/>
</dbReference>
<dbReference type="PANTHER" id="PTHR45436:SF16">
    <property type="entry name" value="HISTIDINE KINASE"/>
    <property type="match status" value="1"/>
</dbReference>
<keyword evidence="10 11" id="KW-0472">Membrane</keyword>
<evidence type="ECO:0000256" key="4">
    <source>
        <dbReference type="ARBA" id="ARBA00022553"/>
    </source>
</evidence>
<feature type="domain" description="Histidine kinase" evidence="12">
    <location>
        <begin position="239"/>
        <end position="455"/>
    </location>
</feature>
<name>A0A7H0GVQ2_9BACT</name>
<dbReference type="EC" id="2.7.13.3" evidence="3"/>
<dbReference type="Gene3D" id="3.30.565.10">
    <property type="entry name" value="Histidine kinase-like ATPase, C-terminal domain"/>
    <property type="match status" value="1"/>
</dbReference>
<feature type="domain" description="HAMP" evidence="13">
    <location>
        <begin position="178"/>
        <end position="231"/>
    </location>
</feature>
<dbReference type="PROSITE" id="PS50109">
    <property type="entry name" value="HIS_KIN"/>
    <property type="match status" value="1"/>
</dbReference>
<dbReference type="InterPro" id="IPR005467">
    <property type="entry name" value="His_kinase_dom"/>
</dbReference>
<dbReference type="SMART" id="SM00304">
    <property type="entry name" value="HAMP"/>
    <property type="match status" value="1"/>
</dbReference>
<dbReference type="Gene3D" id="6.10.340.10">
    <property type="match status" value="1"/>
</dbReference>
<dbReference type="EMBL" id="CP060784">
    <property type="protein sequence ID" value="QNP52368.1"/>
    <property type="molecule type" value="Genomic_DNA"/>
</dbReference>
<comment type="subcellular location">
    <subcellularLocation>
        <location evidence="2">Membrane</location>
    </subcellularLocation>
</comment>
<keyword evidence="15" id="KW-1185">Reference proteome</keyword>
<dbReference type="PANTHER" id="PTHR45436">
    <property type="entry name" value="SENSOR HISTIDINE KINASE YKOH"/>
    <property type="match status" value="1"/>
</dbReference>
<evidence type="ECO:0000256" key="3">
    <source>
        <dbReference type="ARBA" id="ARBA00012438"/>
    </source>
</evidence>
<keyword evidence="5" id="KW-0808">Transferase</keyword>